<evidence type="ECO:0000256" key="5">
    <source>
        <dbReference type="ARBA" id="ARBA00022692"/>
    </source>
</evidence>
<comment type="subcellular location">
    <subcellularLocation>
        <location evidence="1">Cell membrane</location>
        <topology evidence="1">Multi-pass membrane protein</topology>
    </subcellularLocation>
</comment>
<name>A0ABT5VUT9_9BACT</name>
<evidence type="ECO:0000256" key="2">
    <source>
        <dbReference type="ARBA" id="ARBA00006434"/>
    </source>
</evidence>
<evidence type="ECO:0000256" key="9">
    <source>
        <dbReference type="ARBA" id="ARBA00023136"/>
    </source>
</evidence>
<evidence type="ECO:0000256" key="13">
    <source>
        <dbReference type="SAM" id="SignalP"/>
    </source>
</evidence>
<dbReference type="Proteomes" id="UP001528920">
    <property type="component" value="Unassembled WGS sequence"/>
</dbReference>
<feature type="signal peptide" evidence="13">
    <location>
        <begin position="1"/>
        <end position="21"/>
    </location>
</feature>
<evidence type="ECO:0000256" key="12">
    <source>
        <dbReference type="SAM" id="Phobius"/>
    </source>
</evidence>
<dbReference type="InterPro" id="IPR001734">
    <property type="entry name" value="Na/solute_symporter"/>
</dbReference>
<feature type="transmembrane region" description="Helical" evidence="12">
    <location>
        <begin position="441"/>
        <end position="458"/>
    </location>
</feature>
<keyword evidence="15" id="KW-1185">Reference proteome</keyword>
<feature type="transmembrane region" description="Helical" evidence="12">
    <location>
        <begin position="465"/>
        <end position="482"/>
    </location>
</feature>
<dbReference type="PANTHER" id="PTHR42985">
    <property type="entry name" value="SODIUM-COUPLED MONOCARBOXYLATE TRANSPORTER"/>
    <property type="match status" value="1"/>
</dbReference>
<dbReference type="EMBL" id="JAKJSC010000002">
    <property type="protein sequence ID" value="MDE5419087.1"/>
    <property type="molecule type" value="Genomic_DNA"/>
</dbReference>
<feature type="transmembrane region" description="Helical" evidence="12">
    <location>
        <begin position="412"/>
        <end position="429"/>
    </location>
</feature>
<accession>A0ABT5VUT9</accession>
<dbReference type="InterPro" id="IPR051163">
    <property type="entry name" value="Sodium:Solute_Symporter_SSF"/>
</dbReference>
<evidence type="ECO:0000256" key="4">
    <source>
        <dbReference type="ARBA" id="ARBA00022475"/>
    </source>
</evidence>
<sequence length="524" mass="56936">MKKLSLLFVFFCLSISLFASGSENIASSHFSVLNWVILAVFLVGTTVFGELVKNKDTGLDGFFRGGKSLPWWAVSLSLVATKTSVATFIAVPAFVFSLKGDLTYLQMTFGFALGNILMIFVLLKEYYEENIYSPYDFIQNRLGIKASQLSRTFFMVGATMSQGVRLLGTALVLSVITGQSTILCILIIAAFAVVWSYIGGITTVVWTDAVQFVIFIFGALFALFYAISDVPGGISEMIAIADEKAKLTLLDLSLDPHKTYTLWVGILGCTFFEFGSNAVDQVVTQRALCCKNLKEARKAVGFSVIGVLTTWIMAFVGIGLVAYYHINPLSQEVSASILQEPDRIFPYYVVNSLPDGISGLIIAAMFAAGISTLDSALTALSQTSVMGIGSIVYPKLKTMDEKKVVKISKMAIILWGGILALLAFGFSFFQDGGLLALGFKVPGYAYGTLIGIAFLALMRRGSFTGIMTGSILAIGAIAWMHIEGISFFWWFPIGAIMVIAVAIIHEQLFKKANKEEIEPASQQV</sequence>
<dbReference type="PROSITE" id="PS50283">
    <property type="entry name" value="NA_SOLUT_SYMP_3"/>
    <property type="match status" value="1"/>
</dbReference>
<proteinExistence type="inferred from homology"/>
<evidence type="ECO:0000313" key="14">
    <source>
        <dbReference type="EMBL" id="MDE5419087.1"/>
    </source>
</evidence>
<evidence type="ECO:0000256" key="1">
    <source>
        <dbReference type="ARBA" id="ARBA00004651"/>
    </source>
</evidence>
<comment type="caution">
    <text evidence="14">The sequence shown here is derived from an EMBL/GenBank/DDBJ whole genome shotgun (WGS) entry which is preliminary data.</text>
</comment>
<reference evidence="14 15" key="1">
    <citation type="submission" date="2022-01" db="EMBL/GenBank/DDBJ databases">
        <title>Labilibaculum sp. nov, a marine bacterium isolated from Antarctica.</title>
        <authorList>
            <person name="Dai W."/>
        </authorList>
    </citation>
    <scope>NUCLEOTIDE SEQUENCE [LARGE SCALE GENOMIC DNA]</scope>
    <source>
        <strain evidence="14 15">DW002</strain>
    </source>
</reference>
<keyword evidence="7" id="KW-0915">Sodium</keyword>
<dbReference type="Gene3D" id="1.20.1730.10">
    <property type="entry name" value="Sodium/glucose cotransporter"/>
    <property type="match status" value="1"/>
</dbReference>
<evidence type="ECO:0000256" key="11">
    <source>
        <dbReference type="RuleBase" id="RU362091"/>
    </source>
</evidence>
<evidence type="ECO:0000256" key="3">
    <source>
        <dbReference type="ARBA" id="ARBA00022448"/>
    </source>
</evidence>
<feature type="transmembrane region" description="Helical" evidence="12">
    <location>
        <begin position="300"/>
        <end position="326"/>
    </location>
</feature>
<feature type="transmembrane region" description="Helical" evidence="12">
    <location>
        <begin position="29"/>
        <end position="48"/>
    </location>
</feature>
<comment type="similarity">
    <text evidence="2 11">Belongs to the sodium:solute symporter (SSF) (TC 2.A.21) family.</text>
</comment>
<evidence type="ECO:0008006" key="16">
    <source>
        <dbReference type="Google" id="ProtNLM"/>
    </source>
</evidence>
<keyword evidence="4" id="KW-1003">Cell membrane</keyword>
<dbReference type="Pfam" id="PF00474">
    <property type="entry name" value="SSF"/>
    <property type="match status" value="1"/>
</dbReference>
<evidence type="ECO:0000256" key="7">
    <source>
        <dbReference type="ARBA" id="ARBA00023053"/>
    </source>
</evidence>
<feature type="transmembrane region" description="Helical" evidence="12">
    <location>
        <begin position="357"/>
        <end position="380"/>
    </location>
</feature>
<keyword evidence="9 12" id="KW-0472">Membrane</keyword>
<evidence type="ECO:0000256" key="6">
    <source>
        <dbReference type="ARBA" id="ARBA00022989"/>
    </source>
</evidence>
<keyword evidence="6 12" id="KW-1133">Transmembrane helix</keyword>
<feature type="transmembrane region" description="Helical" evidence="12">
    <location>
        <begin position="170"/>
        <end position="197"/>
    </location>
</feature>
<keyword evidence="5 12" id="KW-0812">Transmembrane</keyword>
<feature type="chain" id="PRO_5046076118" description="Sodium:solute symporter" evidence="13">
    <location>
        <begin position="22"/>
        <end position="524"/>
    </location>
</feature>
<keyword evidence="10" id="KW-0739">Sodium transport</keyword>
<gene>
    <name evidence="14" type="ORF">L3049_13860</name>
</gene>
<keyword evidence="3" id="KW-0813">Transport</keyword>
<feature type="transmembrane region" description="Helical" evidence="12">
    <location>
        <begin position="102"/>
        <end position="123"/>
    </location>
</feature>
<keyword evidence="13" id="KW-0732">Signal</keyword>
<keyword evidence="8" id="KW-0406">Ion transport</keyword>
<evidence type="ECO:0000313" key="15">
    <source>
        <dbReference type="Proteomes" id="UP001528920"/>
    </source>
</evidence>
<feature type="transmembrane region" description="Helical" evidence="12">
    <location>
        <begin position="69"/>
        <end position="96"/>
    </location>
</feature>
<dbReference type="RefSeq" id="WP_275110416.1">
    <property type="nucleotide sequence ID" value="NZ_JAKJSC010000002.1"/>
</dbReference>
<evidence type="ECO:0000256" key="8">
    <source>
        <dbReference type="ARBA" id="ARBA00023065"/>
    </source>
</evidence>
<dbReference type="InterPro" id="IPR038377">
    <property type="entry name" value="Na/Glc_symporter_sf"/>
</dbReference>
<feature type="transmembrane region" description="Helical" evidence="12">
    <location>
        <begin position="488"/>
        <end position="505"/>
    </location>
</feature>
<evidence type="ECO:0000256" key="10">
    <source>
        <dbReference type="ARBA" id="ARBA00023201"/>
    </source>
</evidence>
<organism evidence="14 15">
    <name type="scientific">Paralabilibaculum antarcticum</name>
    <dbReference type="NCBI Taxonomy" id="2912572"/>
    <lineage>
        <taxon>Bacteria</taxon>
        <taxon>Pseudomonadati</taxon>
        <taxon>Bacteroidota</taxon>
        <taxon>Bacteroidia</taxon>
        <taxon>Marinilabiliales</taxon>
        <taxon>Marinifilaceae</taxon>
        <taxon>Paralabilibaculum</taxon>
    </lineage>
</organism>
<protein>
    <recommendedName>
        <fullName evidence="16">Sodium:solute symporter</fullName>
    </recommendedName>
</protein>
<dbReference type="PANTHER" id="PTHR42985:SF47">
    <property type="entry name" value="INTEGRAL MEMBRANE TRANSPORT PROTEIN"/>
    <property type="match status" value="1"/>
</dbReference>
<feature type="transmembrane region" description="Helical" evidence="12">
    <location>
        <begin position="209"/>
        <end position="227"/>
    </location>
</feature>